<evidence type="ECO:0000313" key="3">
    <source>
        <dbReference type="Proteomes" id="UP000289152"/>
    </source>
</evidence>
<dbReference type="EMBL" id="SDIL01000004">
    <property type="protein sequence ID" value="RXK41917.1"/>
    <property type="molecule type" value="Genomic_DNA"/>
</dbReference>
<accession>A0A4V1M4X8</accession>
<organism evidence="2 3">
    <name type="scientific">Tremella mesenterica</name>
    <name type="common">Jelly fungus</name>
    <dbReference type="NCBI Taxonomy" id="5217"/>
    <lineage>
        <taxon>Eukaryota</taxon>
        <taxon>Fungi</taxon>
        <taxon>Dikarya</taxon>
        <taxon>Basidiomycota</taxon>
        <taxon>Agaricomycotina</taxon>
        <taxon>Tremellomycetes</taxon>
        <taxon>Tremellales</taxon>
        <taxon>Tremellaceae</taxon>
        <taxon>Tremella</taxon>
    </lineage>
</organism>
<name>A0A4V1M4X8_TREME</name>
<dbReference type="InParanoid" id="A0A4V1M4X8"/>
<keyword evidence="3" id="KW-1185">Reference proteome</keyword>
<feature type="region of interest" description="Disordered" evidence="1">
    <location>
        <begin position="43"/>
        <end position="109"/>
    </location>
</feature>
<evidence type="ECO:0000313" key="2">
    <source>
        <dbReference type="EMBL" id="RXK41917.1"/>
    </source>
</evidence>
<evidence type="ECO:0000256" key="1">
    <source>
        <dbReference type="SAM" id="MobiDB-lite"/>
    </source>
</evidence>
<dbReference type="VEuPathDB" id="FungiDB:TREMEDRAFT_61824"/>
<gene>
    <name evidence="2" type="ORF">M231_00638</name>
</gene>
<dbReference type="Proteomes" id="UP000289152">
    <property type="component" value="Unassembled WGS sequence"/>
</dbReference>
<reference evidence="2 3" key="1">
    <citation type="submission" date="2016-06" db="EMBL/GenBank/DDBJ databases">
        <title>Evolution of pathogenesis and genome organization in the Tremellales.</title>
        <authorList>
            <person name="Cuomo C."/>
            <person name="Litvintseva A."/>
            <person name="Heitman J."/>
            <person name="Chen Y."/>
            <person name="Sun S."/>
            <person name="Springer D."/>
            <person name="Dromer F."/>
            <person name="Young S."/>
            <person name="Zeng Q."/>
            <person name="Chapman S."/>
            <person name="Gujja S."/>
            <person name="Saif S."/>
            <person name="Birren B."/>
        </authorList>
    </citation>
    <scope>NUCLEOTIDE SEQUENCE [LARGE SCALE GENOMIC DNA]</scope>
    <source>
        <strain evidence="2 3">ATCC 28783</strain>
    </source>
</reference>
<feature type="compositionally biased region" description="Acidic residues" evidence="1">
    <location>
        <begin position="92"/>
        <end position="108"/>
    </location>
</feature>
<protein>
    <submittedName>
        <fullName evidence="2">Uncharacterized protein</fullName>
    </submittedName>
</protein>
<dbReference type="AlphaFoldDB" id="A0A4V1M4X8"/>
<proteinExistence type="predicted"/>
<dbReference type="OrthoDB" id="2587036at2759"/>
<sequence length="200" mass="22607">MLLNPKHIHQDLLSTLSFDKRQKDDTPHTALLIGPQGQLVCWTTNKNQPFSHDPQSEGEQQHERNGDITHSGAVANGEENDQNEDRVHEEEKQDVDEVEEEEEEPYLEDPERLRLILGLASQWEEDASPRVECELGRVLLHPIPLPPPEIPASGVPLPTVRTTLPSSFVLVLNGSSRTPWTTLNAKADEFRERWKVHAGI</sequence>
<comment type="caution">
    <text evidence="2">The sequence shown here is derived from an EMBL/GenBank/DDBJ whole genome shotgun (WGS) entry which is preliminary data.</text>
</comment>